<dbReference type="EMBL" id="JBJUIK010000016">
    <property type="protein sequence ID" value="KAL3500167.1"/>
    <property type="molecule type" value="Genomic_DNA"/>
</dbReference>
<sequence>MGKRLQRLSWKKICHPVMENGLGVRSLHDTWKALTIKLRWSSRTKDSLWSKFIESRNIVKCIHPLCSTIGSITSSTWKNMLAVKDIAQEHITVRLIGGSSSLWIDN</sequence>
<dbReference type="Proteomes" id="UP001630127">
    <property type="component" value="Unassembled WGS sequence"/>
</dbReference>
<reference evidence="1 2" key="1">
    <citation type="submission" date="2024-11" db="EMBL/GenBank/DDBJ databases">
        <title>A near-complete genome assembly of Cinchona calisaya.</title>
        <authorList>
            <person name="Lian D.C."/>
            <person name="Zhao X.W."/>
            <person name="Wei L."/>
        </authorList>
    </citation>
    <scope>NUCLEOTIDE SEQUENCE [LARGE SCALE GENOMIC DNA]</scope>
    <source>
        <tissue evidence="1">Nenye</tissue>
    </source>
</reference>
<protein>
    <submittedName>
        <fullName evidence="1">Uncharacterized protein</fullName>
    </submittedName>
</protein>
<accession>A0ABD2Y161</accession>
<dbReference type="AlphaFoldDB" id="A0ABD2Y161"/>
<evidence type="ECO:0000313" key="1">
    <source>
        <dbReference type="EMBL" id="KAL3500167.1"/>
    </source>
</evidence>
<proteinExistence type="predicted"/>
<name>A0ABD2Y161_9GENT</name>
<comment type="caution">
    <text evidence="1">The sequence shown here is derived from an EMBL/GenBank/DDBJ whole genome shotgun (WGS) entry which is preliminary data.</text>
</comment>
<gene>
    <name evidence="1" type="ORF">ACH5RR_039260</name>
</gene>
<keyword evidence="2" id="KW-1185">Reference proteome</keyword>
<evidence type="ECO:0000313" key="2">
    <source>
        <dbReference type="Proteomes" id="UP001630127"/>
    </source>
</evidence>
<organism evidence="1 2">
    <name type="scientific">Cinchona calisaya</name>
    <dbReference type="NCBI Taxonomy" id="153742"/>
    <lineage>
        <taxon>Eukaryota</taxon>
        <taxon>Viridiplantae</taxon>
        <taxon>Streptophyta</taxon>
        <taxon>Embryophyta</taxon>
        <taxon>Tracheophyta</taxon>
        <taxon>Spermatophyta</taxon>
        <taxon>Magnoliopsida</taxon>
        <taxon>eudicotyledons</taxon>
        <taxon>Gunneridae</taxon>
        <taxon>Pentapetalae</taxon>
        <taxon>asterids</taxon>
        <taxon>lamiids</taxon>
        <taxon>Gentianales</taxon>
        <taxon>Rubiaceae</taxon>
        <taxon>Cinchonoideae</taxon>
        <taxon>Cinchoneae</taxon>
        <taxon>Cinchona</taxon>
    </lineage>
</organism>